<feature type="region of interest" description="Disordered" evidence="6">
    <location>
        <begin position="1"/>
        <end position="33"/>
    </location>
</feature>
<evidence type="ECO:0000256" key="6">
    <source>
        <dbReference type="SAM" id="MobiDB-lite"/>
    </source>
</evidence>
<dbReference type="InterPro" id="IPR001040">
    <property type="entry name" value="TIF_eIF_4E"/>
</dbReference>
<dbReference type="RefSeq" id="XP_043134853.1">
    <property type="nucleotide sequence ID" value="XM_043276923.1"/>
</dbReference>
<evidence type="ECO:0008006" key="9">
    <source>
        <dbReference type="Google" id="ProtNLM"/>
    </source>
</evidence>
<dbReference type="GeneID" id="66980690"/>
<evidence type="ECO:0000256" key="1">
    <source>
        <dbReference type="ARBA" id="ARBA00022540"/>
    </source>
</evidence>
<dbReference type="PANTHER" id="PTHR11960:SF66">
    <property type="entry name" value="EUKARYOTIC TRANSLATION INITIATION FACTOR 4E TYPE 3"/>
    <property type="match status" value="1"/>
</dbReference>
<protein>
    <recommendedName>
        <fullName evidence="9">Translation initiation factor eIF4E</fullName>
    </recommendedName>
</protein>
<keyword evidence="3 5" id="KW-0694">RNA-binding</keyword>
<proteinExistence type="inferred from homology"/>
<dbReference type="GO" id="GO:0003743">
    <property type="term" value="F:translation initiation factor activity"/>
    <property type="evidence" value="ECO:0007669"/>
    <property type="project" value="UniProtKB-KW"/>
</dbReference>
<reference evidence="7" key="2">
    <citation type="submission" date="2021-02" db="EMBL/GenBank/DDBJ databases">
        <title>Aspergillus chevalieri M1 genome sequence.</title>
        <authorList>
            <person name="Kadooka C."/>
            <person name="Mori K."/>
            <person name="Futagami T."/>
        </authorList>
    </citation>
    <scope>NUCLEOTIDE SEQUENCE</scope>
    <source>
        <strain evidence="7">M1</strain>
    </source>
</reference>
<dbReference type="EMBL" id="AP024418">
    <property type="protein sequence ID" value="BCR86331.1"/>
    <property type="molecule type" value="Genomic_DNA"/>
</dbReference>
<dbReference type="PANTHER" id="PTHR11960">
    <property type="entry name" value="EUKARYOTIC TRANSLATION INITIATION FACTOR 4E RELATED"/>
    <property type="match status" value="1"/>
</dbReference>
<evidence type="ECO:0000256" key="3">
    <source>
        <dbReference type="ARBA" id="ARBA00022884"/>
    </source>
</evidence>
<dbReference type="Proteomes" id="UP000637239">
    <property type="component" value="Chromosome 3"/>
</dbReference>
<evidence type="ECO:0000256" key="5">
    <source>
        <dbReference type="RuleBase" id="RU004374"/>
    </source>
</evidence>
<comment type="similarity">
    <text evidence="5">Belongs to the eukaryotic initiation factor 4E family.</text>
</comment>
<dbReference type="GO" id="GO:0016281">
    <property type="term" value="C:eukaryotic translation initiation factor 4F complex"/>
    <property type="evidence" value="ECO:0007669"/>
    <property type="project" value="TreeGrafter"/>
</dbReference>
<keyword evidence="8" id="KW-1185">Reference proteome</keyword>
<feature type="compositionally biased region" description="Polar residues" evidence="6">
    <location>
        <begin position="1"/>
        <end position="22"/>
    </location>
</feature>
<keyword evidence="4 5" id="KW-0648">Protein biosynthesis</keyword>
<organism evidence="7 8">
    <name type="scientific">Aspergillus chevalieri</name>
    <name type="common">Eurotium chevalieri</name>
    <dbReference type="NCBI Taxonomy" id="182096"/>
    <lineage>
        <taxon>Eukaryota</taxon>
        <taxon>Fungi</taxon>
        <taxon>Dikarya</taxon>
        <taxon>Ascomycota</taxon>
        <taxon>Pezizomycotina</taxon>
        <taxon>Eurotiomycetes</taxon>
        <taxon>Eurotiomycetidae</taxon>
        <taxon>Eurotiales</taxon>
        <taxon>Aspergillaceae</taxon>
        <taxon>Aspergillus</taxon>
        <taxon>Aspergillus subgen. Aspergillus</taxon>
    </lineage>
</organism>
<evidence type="ECO:0000313" key="8">
    <source>
        <dbReference type="Proteomes" id="UP000637239"/>
    </source>
</evidence>
<evidence type="ECO:0000256" key="2">
    <source>
        <dbReference type="ARBA" id="ARBA00022845"/>
    </source>
</evidence>
<feature type="compositionally biased region" description="Basic and acidic residues" evidence="6">
    <location>
        <begin position="23"/>
        <end position="33"/>
    </location>
</feature>
<dbReference type="KEGG" id="ache:ACHE_30318A"/>
<keyword evidence="1 5" id="KW-0396">Initiation factor</keyword>
<dbReference type="GO" id="GO:0000340">
    <property type="term" value="F:RNA 7-methylguanosine cap binding"/>
    <property type="evidence" value="ECO:0007669"/>
    <property type="project" value="TreeGrafter"/>
</dbReference>
<evidence type="ECO:0000256" key="4">
    <source>
        <dbReference type="ARBA" id="ARBA00022917"/>
    </source>
</evidence>
<reference evidence="7" key="1">
    <citation type="submission" date="2021-01" db="EMBL/GenBank/DDBJ databases">
        <authorList>
            <consortium name="Aspergillus chevalieri M1 genome sequencing consortium"/>
            <person name="Kazuki M."/>
            <person name="Futagami T."/>
        </authorList>
    </citation>
    <scope>NUCLEOTIDE SEQUENCE</scope>
    <source>
        <strain evidence="7">M1</strain>
    </source>
</reference>
<gene>
    <name evidence="7" type="ORF">ACHE_30318A</name>
</gene>
<name>A0A7R7ZMB7_ASPCH</name>
<dbReference type="Pfam" id="PF01652">
    <property type="entry name" value="IF4E"/>
    <property type="match status" value="1"/>
</dbReference>
<dbReference type="AlphaFoldDB" id="A0A7R7ZMB7"/>
<evidence type="ECO:0000313" key="7">
    <source>
        <dbReference type="EMBL" id="BCR86331.1"/>
    </source>
</evidence>
<dbReference type="InterPro" id="IPR023398">
    <property type="entry name" value="TIF_eIF4e-like"/>
</dbReference>
<accession>A0A7R7ZMB7</accession>
<dbReference type="Gene3D" id="3.30.760.10">
    <property type="entry name" value="RNA Cap, Translation Initiation Factor Eif4e"/>
    <property type="match status" value="1"/>
</dbReference>
<dbReference type="GO" id="GO:0006417">
    <property type="term" value="P:regulation of translation"/>
    <property type="evidence" value="ECO:0007669"/>
    <property type="project" value="UniProtKB-KW"/>
</dbReference>
<keyword evidence="2" id="KW-0810">Translation regulation</keyword>
<dbReference type="SUPFAM" id="SSF55418">
    <property type="entry name" value="eIF4e-like"/>
    <property type="match status" value="1"/>
</dbReference>
<sequence>MLESETMSVPQLQLNDTTPITSDDNHNLRDKTSTRKSLHQNIFGKLRPLPFQYHWTVWYDKYTPESDDPSNKNKLYILHDDVADIATFYRVYNNYPWDKVRVRDSVHIFRKGVKPVPEDPENRNGGCWQFRVPKGKALAFFHEAVILCMANEFQAALEEEHDHVLGVSSSVRFNSHLISVWNKLGDNERSIKALERTIIERLSPNLRPSGSHADGYSYRRHGEE</sequence>